<reference evidence="2 3" key="1">
    <citation type="submission" date="2022-11" db="EMBL/GenBank/DDBJ databases">
        <title>Minimal conservation of predation-associated metabolite biosynthetic gene clusters underscores biosynthetic potential of Myxococcota including descriptions for ten novel species: Archangium lansinium sp. nov., Myxococcus landrumus sp. nov., Nannocystis bai.</title>
        <authorList>
            <person name="Ahearne A."/>
            <person name="Stevens C."/>
            <person name="Dowd S."/>
        </authorList>
    </citation>
    <scope>NUCLEOTIDE SEQUENCE [LARGE SCALE GENOMIC DNA]</scope>
    <source>
        <strain evidence="2 3">BB15-2</strain>
    </source>
</reference>
<evidence type="ECO:0000313" key="3">
    <source>
        <dbReference type="Proteomes" id="UP001221686"/>
    </source>
</evidence>
<comment type="caution">
    <text evidence="2">The sequence shown here is derived from an EMBL/GenBank/DDBJ whole genome shotgun (WGS) entry which is preliminary data.</text>
</comment>
<evidence type="ECO:0000256" key="1">
    <source>
        <dbReference type="SAM" id="MobiDB-lite"/>
    </source>
</evidence>
<dbReference type="RefSeq" id="WP_272089982.1">
    <property type="nucleotide sequence ID" value="NZ_JAQNDL010000003.1"/>
</dbReference>
<protein>
    <submittedName>
        <fullName evidence="2">Uncharacterized protein</fullName>
    </submittedName>
</protein>
<dbReference type="EMBL" id="JAQNDL010000003">
    <property type="protein sequence ID" value="MDC0721479.1"/>
    <property type="molecule type" value="Genomic_DNA"/>
</dbReference>
<feature type="region of interest" description="Disordered" evidence="1">
    <location>
        <begin position="287"/>
        <end position="311"/>
    </location>
</feature>
<accession>A0ABT5E811</accession>
<dbReference type="Proteomes" id="UP001221686">
    <property type="component" value="Unassembled WGS sequence"/>
</dbReference>
<sequence>MAAIAGDFTIDEVSSVLDLLKEERTETAGEQWSVAQSGKNHFHVVATYMEVDPGKTRLAQRTLREVSVEIEKSSSGLQVRHSAQDRGTEILQSMVASLQKSKGEPVNATIIDLSTILDPESRTNFFINLGHNMEGFNMHETLSVRGSRMSVTNEDELGDEDLIKEDFSAAVKKIILTGRKVDHSPEYKRFTESRFFVSEMTWIAIDERKNGIKVEFEAGFAADESAQHFYYSVKRFWERGTDGEFKKSYQRAKGDRQRTLSKVLEAAAMRAQQQIFSALGPANTIVDRATSNNLSETPPPPPRKRGRGGTK</sequence>
<feature type="compositionally biased region" description="Basic residues" evidence="1">
    <location>
        <begin position="302"/>
        <end position="311"/>
    </location>
</feature>
<name>A0ABT5E811_9BACT</name>
<proteinExistence type="predicted"/>
<gene>
    <name evidence="2" type="ORF">POL25_31520</name>
</gene>
<keyword evidence="3" id="KW-1185">Reference proteome</keyword>
<organism evidence="2 3">
    <name type="scientific">Nannocystis bainbridge</name>
    <dbReference type="NCBI Taxonomy" id="2995303"/>
    <lineage>
        <taxon>Bacteria</taxon>
        <taxon>Pseudomonadati</taxon>
        <taxon>Myxococcota</taxon>
        <taxon>Polyangia</taxon>
        <taxon>Nannocystales</taxon>
        <taxon>Nannocystaceae</taxon>
        <taxon>Nannocystis</taxon>
    </lineage>
</organism>
<evidence type="ECO:0000313" key="2">
    <source>
        <dbReference type="EMBL" id="MDC0721479.1"/>
    </source>
</evidence>